<dbReference type="SUPFAM" id="SSF54913">
    <property type="entry name" value="GlnB-like"/>
    <property type="match status" value="1"/>
</dbReference>
<dbReference type="InterPro" id="IPR011322">
    <property type="entry name" value="N-reg_PII-like_a/b"/>
</dbReference>
<dbReference type="InterPro" id="IPR015867">
    <property type="entry name" value="N-reg_PII/ATP_PRibTrfase_C"/>
</dbReference>
<comment type="caution">
    <text evidence="1">The sequence shown here is derived from an EMBL/GenBank/DDBJ whole genome shotgun (WGS) entry which is preliminary data.</text>
</comment>
<accession>A0A351R900</accession>
<gene>
    <name evidence="1" type="ORF">DCW48_02265</name>
</gene>
<sequence>MNLDTIPQGLLILIAPVSLEEVLVDLLLQKNEISGFTSSNVSGHGRHHAESSSQLSMLEQVAGRQKRVQLMMHASICELQSLVAELKQTFSDAGMHYILMPVTEAQSI</sequence>
<dbReference type="Proteomes" id="UP000264313">
    <property type="component" value="Unassembled WGS sequence"/>
</dbReference>
<protein>
    <submittedName>
        <fullName evidence="1">DUF3240 domain-containing protein</fullName>
    </submittedName>
</protein>
<name>A0A351R900_9PROT</name>
<dbReference type="Pfam" id="PF11582">
    <property type="entry name" value="DUF3240"/>
    <property type="match status" value="1"/>
</dbReference>
<evidence type="ECO:0000313" key="1">
    <source>
        <dbReference type="EMBL" id="HBA08521.1"/>
    </source>
</evidence>
<dbReference type="STRING" id="1132855.GCA_000384255_00893"/>
<organism evidence="1 2">
    <name type="scientific">Methylotenera mobilis</name>
    <dbReference type="NCBI Taxonomy" id="359408"/>
    <lineage>
        <taxon>Bacteria</taxon>
        <taxon>Pseudomonadati</taxon>
        <taxon>Pseudomonadota</taxon>
        <taxon>Betaproteobacteria</taxon>
        <taxon>Nitrosomonadales</taxon>
        <taxon>Methylophilaceae</taxon>
        <taxon>Methylotenera</taxon>
    </lineage>
</organism>
<dbReference type="Gene3D" id="3.30.70.120">
    <property type="match status" value="1"/>
</dbReference>
<evidence type="ECO:0000313" key="2">
    <source>
        <dbReference type="Proteomes" id="UP000264313"/>
    </source>
</evidence>
<proteinExistence type="predicted"/>
<dbReference type="EMBL" id="DNAA01000054">
    <property type="protein sequence ID" value="HBA08521.1"/>
    <property type="molecule type" value="Genomic_DNA"/>
</dbReference>
<reference evidence="1 2" key="1">
    <citation type="journal article" date="2018" name="Nat. Biotechnol.">
        <title>A standardized bacterial taxonomy based on genome phylogeny substantially revises the tree of life.</title>
        <authorList>
            <person name="Parks D.H."/>
            <person name="Chuvochina M."/>
            <person name="Waite D.W."/>
            <person name="Rinke C."/>
            <person name="Skarshewski A."/>
            <person name="Chaumeil P.A."/>
            <person name="Hugenholtz P."/>
        </authorList>
    </citation>
    <scope>NUCLEOTIDE SEQUENCE [LARGE SCALE GENOMIC DNA]</scope>
    <source>
        <strain evidence="1">UBA9958</strain>
    </source>
</reference>
<dbReference type="InterPro" id="IPR021634">
    <property type="entry name" value="DUF3240"/>
</dbReference>
<dbReference type="AlphaFoldDB" id="A0A351R900"/>